<sequence length="79" mass="9204">MENDETRSQLEHLRRQYPSPEAALKAQEQAVREVKAKIAAVEKKRAEIQEAIDKKVKERDLELKVLEKYREVKASEVLS</sequence>
<comment type="caution">
    <text evidence="3">The sequence shown here is derived from an EMBL/GenBank/DDBJ whole genome shotgun (WGS) entry which is preliminary data.</text>
</comment>
<evidence type="ECO:0000313" key="3">
    <source>
        <dbReference type="EMBL" id="RJE19259.1"/>
    </source>
</evidence>
<feature type="region of interest" description="Disordered" evidence="2">
    <location>
        <begin position="1"/>
        <end position="24"/>
    </location>
</feature>
<evidence type="ECO:0000256" key="2">
    <source>
        <dbReference type="SAM" id="MobiDB-lite"/>
    </source>
</evidence>
<feature type="compositionally biased region" description="Basic and acidic residues" evidence="2">
    <location>
        <begin position="1"/>
        <end position="14"/>
    </location>
</feature>
<dbReference type="AlphaFoldDB" id="A0A3A2Z834"/>
<feature type="coiled-coil region" evidence="1">
    <location>
        <begin position="24"/>
        <end position="58"/>
    </location>
</feature>
<dbReference type="EMBL" id="MVGC01000430">
    <property type="protein sequence ID" value="RJE19259.1"/>
    <property type="molecule type" value="Genomic_DNA"/>
</dbReference>
<dbReference type="Proteomes" id="UP000266188">
    <property type="component" value="Unassembled WGS sequence"/>
</dbReference>
<keyword evidence="4" id="KW-1185">Reference proteome</keyword>
<organism evidence="3 4">
    <name type="scientific">Aspergillus sclerotialis</name>
    <dbReference type="NCBI Taxonomy" id="2070753"/>
    <lineage>
        <taxon>Eukaryota</taxon>
        <taxon>Fungi</taxon>
        <taxon>Dikarya</taxon>
        <taxon>Ascomycota</taxon>
        <taxon>Pezizomycotina</taxon>
        <taxon>Eurotiomycetes</taxon>
        <taxon>Eurotiomycetidae</taxon>
        <taxon>Eurotiales</taxon>
        <taxon>Aspergillaceae</taxon>
        <taxon>Aspergillus</taxon>
        <taxon>Aspergillus subgen. Polypaecilum</taxon>
    </lineage>
</organism>
<name>A0A3A2Z834_9EURO</name>
<evidence type="ECO:0000256" key="1">
    <source>
        <dbReference type="SAM" id="Coils"/>
    </source>
</evidence>
<accession>A0A3A2Z834</accession>
<protein>
    <submittedName>
        <fullName evidence="3">Uncharacterized protein</fullName>
    </submittedName>
</protein>
<keyword evidence="1" id="KW-0175">Coiled coil</keyword>
<dbReference type="OrthoDB" id="4161285at2759"/>
<proteinExistence type="predicted"/>
<evidence type="ECO:0000313" key="4">
    <source>
        <dbReference type="Proteomes" id="UP000266188"/>
    </source>
</evidence>
<reference evidence="4" key="1">
    <citation type="submission" date="2017-02" db="EMBL/GenBank/DDBJ databases">
        <authorList>
            <person name="Tafer H."/>
            <person name="Lopandic K."/>
        </authorList>
    </citation>
    <scope>NUCLEOTIDE SEQUENCE [LARGE SCALE GENOMIC DNA]</scope>
    <source>
        <strain evidence="4">CBS 366.77</strain>
    </source>
</reference>
<gene>
    <name evidence="3" type="ORF">PHISCL_08409</name>
</gene>